<dbReference type="EMBL" id="FZLN01000002">
    <property type="protein sequence ID" value="SNQ29373.1"/>
    <property type="molecule type" value="Genomic_DNA"/>
</dbReference>
<dbReference type="OrthoDB" id="9811720at2"/>
<evidence type="ECO:0000313" key="3">
    <source>
        <dbReference type="EMBL" id="SNQ29373.1"/>
    </source>
</evidence>
<feature type="transmembrane region" description="Helical" evidence="1">
    <location>
        <begin position="44"/>
        <end position="61"/>
    </location>
</feature>
<organism evidence="3 4">
    <name type="scientific">Acinetobacter apis</name>
    <dbReference type="NCBI Taxonomy" id="1229165"/>
    <lineage>
        <taxon>Bacteria</taxon>
        <taxon>Pseudomonadati</taxon>
        <taxon>Pseudomonadota</taxon>
        <taxon>Gammaproteobacteria</taxon>
        <taxon>Moraxellales</taxon>
        <taxon>Moraxellaceae</taxon>
        <taxon>Acinetobacter</taxon>
    </lineage>
</organism>
<keyword evidence="1" id="KW-1133">Transmembrane helix</keyword>
<keyword evidence="1" id="KW-0472">Membrane</keyword>
<feature type="transmembrane region" description="Helical" evidence="1">
    <location>
        <begin position="20"/>
        <end position="37"/>
    </location>
</feature>
<feature type="transmembrane region" description="Helical" evidence="1">
    <location>
        <begin position="135"/>
        <end position="160"/>
    </location>
</feature>
<evidence type="ECO:0000256" key="1">
    <source>
        <dbReference type="SAM" id="Phobius"/>
    </source>
</evidence>
<feature type="transmembrane region" description="Helical" evidence="1">
    <location>
        <begin position="67"/>
        <end position="86"/>
    </location>
</feature>
<keyword evidence="4" id="KW-1185">Reference proteome</keyword>
<gene>
    <name evidence="3" type="ORF">SAMN05444584_1324</name>
</gene>
<dbReference type="Pfam" id="PF04982">
    <property type="entry name" value="TM_HPP"/>
    <property type="match status" value="1"/>
</dbReference>
<dbReference type="PANTHER" id="PTHR33741">
    <property type="entry name" value="TRANSMEMBRANE PROTEIN DDB_G0269096-RELATED"/>
    <property type="match status" value="1"/>
</dbReference>
<evidence type="ECO:0000313" key="4">
    <source>
        <dbReference type="Proteomes" id="UP000243463"/>
    </source>
</evidence>
<accession>A0A217EFW5</accession>
<evidence type="ECO:0000259" key="2">
    <source>
        <dbReference type="Pfam" id="PF04982"/>
    </source>
</evidence>
<reference evidence="4" key="1">
    <citation type="submission" date="2017-06" db="EMBL/GenBank/DDBJ databases">
        <authorList>
            <person name="Varghese N."/>
            <person name="Submissions S."/>
        </authorList>
    </citation>
    <scope>NUCLEOTIDE SEQUENCE [LARGE SCALE GENOMIC DNA]</scope>
    <source>
        <strain evidence="4">ANC 5114</strain>
    </source>
</reference>
<dbReference type="PANTHER" id="PTHR33741:SF5">
    <property type="entry name" value="TRANSMEMBRANE PROTEIN DDB_G0269096-RELATED"/>
    <property type="match status" value="1"/>
</dbReference>
<name>A0A217EFW5_9GAMM</name>
<dbReference type="Proteomes" id="UP000243463">
    <property type="component" value="Unassembled WGS sequence"/>
</dbReference>
<keyword evidence="1" id="KW-0812">Transmembrane</keyword>
<feature type="domain" description="HPP transmembrane region" evidence="2">
    <location>
        <begin position="12"/>
        <end position="166"/>
    </location>
</feature>
<sequence length="187" mass="20559">MLNLINGQEKLPPKVPLKEIMLAFFGGSICILCLLLLTQWSHHVMIMAPFGATCVLLYAAPMSPLAQPRNIILGHFISAFIGLLFLKTIGASLISMSLAVGLAIACMQYFQCVHPPAGANPLVLLLTAHTTSYDWSFLFTPVLSGSILLVIITAFVYGIFSKRKWPLYWFALLKTSANDQTTSKEQK</sequence>
<dbReference type="InterPro" id="IPR058581">
    <property type="entry name" value="TM_HPP"/>
</dbReference>
<protein>
    <submittedName>
        <fullName evidence="3">HPP family protein</fullName>
    </submittedName>
</protein>
<feature type="transmembrane region" description="Helical" evidence="1">
    <location>
        <begin position="93"/>
        <end position="110"/>
    </location>
</feature>
<dbReference type="InterPro" id="IPR007065">
    <property type="entry name" value="HPP"/>
</dbReference>
<dbReference type="RefSeq" id="WP_088823429.1">
    <property type="nucleotide sequence ID" value="NZ_FZLN01000002.1"/>
</dbReference>
<proteinExistence type="predicted"/>
<dbReference type="AlphaFoldDB" id="A0A217EFW5"/>